<dbReference type="CDD" id="cd14726">
    <property type="entry name" value="TraB_PrgY-like"/>
    <property type="match status" value="1"/>
</dbReference>
<dbReference type="InterPro" id="IPR046345">
    <property type="entry name" value="TraB_PrgY-like"/>
</dbReference>
<dbReference type="OrthoDB" id="9809330at2"/>
<dbReference type="PANTHER" id="PTHR21530">
    <property type="entry name" value="PHEROMONE SHUTDOWN PROTEIN"/>
    <property type="match status" value="1"/>
</dbReference>
<dbReference type="PANTHER" id="PTHR21530:SF7">
    <property type="entry name" value="TRAB DOMAIN-CONTAINING PROTEIN"/>
    <property type="match status" value="1"/>
</dbReference>
<evidence type="ECO:0000256" key="1">
    <source>
        <dbReference type="SAM" id="Phobius"/>
    </source>
</evidence>
<protein>
    <submittedName>
        <fullName evidence="2">Pheromone shutdown-related protein TraB</fullName>
    </submittedName>
</protein>
<feature type="transmembrane region" description="Helical" evidence="1">
    <location>
        <begin position="273"/>
        <end position="292"/>
    </location>
</feature>
<keyword evidence="1" id="KW-0472">Membrane</keyword>
<feature type="transmembrane region" description="Helical" evidence="1">
    <location>
        <begin position="384"/>
        <end position="407"/>
    </location>
</feature>
<dbReference type="NCBIfam" id="TIGR00261">
    <property type="entry name" value="traB"/>
    <property type="match status" value="1"/>
</dbReference>
<feature type="transmembrane region" description="Helical" evidence="1">
    <location>
        <begin position="304"/>
        <end position="332"/>
    </location>
</feature>
<proteinExistence type="predicted"/>
<keyword evidence="1" id="KW-1133">Transmembrane helix</keyword>
<dbReference type="RefSeq" id="WP_090655045.1">
    <property type="nucleotide sequence ID" value="NZ_FOIA01000001.1"/>
</dbReference>
<dbReference type="AlphaFoldDB" id="A0A1H9Y6T1"/>
<keyword evidence="3" id="KW-1185">Reference proteome</keyword>
<reference evidence="3" key="1">
    <citation type="submission" date="2016-10" db="EMBL/GenBank/DDBJ databases">
        <authorList>
            <person name="Varghese N."/>
            <person name="Submissions S."/>
        </authorList>
    </citation>
    <scope>NUCLEOTIDE SEQUENCE [LARGE SCALE GENOMIC DNA]</scope>
    <source>
        <strain evidence="3">Nm71</strain>
    </source>
</reference>
<dbReference type="InterPro" id="IPR005230">
    <property type="entry name" value="TraB_bac"/>
</dbReference>
<organism evidence="2 3">
    <name type="scientific">Nitrosomonas marina</name>
    <dbReference type="NCBI Taxonomy" id="917"/>
    <lineage>
        <taxon>Bacteria</taxon>
        <taxon>Pseudomonadati</taxon>
        <taxon>Pseudomonadota</taxon>
        <taxon>Betaproteobacteria</taxon>
        <taxon>Nitrosomonadales</taxon>
        <taxon>Nitrosomonadaceae</taxon>
        <taxon>Nitrosomonas</taxon>
    </lineage>
</organism>
<dbReference type="Proteomes" id="UP000199345">
    <property type="component" value="Unassembled WGS sequence"/>
</dbReference>
<accession>A0A1H9Y6T1</accession>
<dbReference type="Pfam" id="PF01963">
    <property type="entry name" value="TraB_PrgY_gumN"/>
    <property type="match status" value="1"/>
</dbReference>
<evidence type="ECO:0000313" key="2">
    <source>
        <dbReference type="EMBL" id="SES64532.1"/>
    </source>
</evidence>
<sequence length="412" mass="45183">MSTNQSPELAIPQNNAPVTEPIETVLIDQRSITMLGTAHVSKASADKVQELIATGNYDAVAVELCPSRHKAIVNPDAMAKMDLFQVIKNGQASMVAASLALGAFQQRMAEQFGIEPGAEMRVAIKDAQAAHLPVILIDREIGVTLKRIYHNVPWWKRMGLLGGLIHSVISKEKVSAEEIEKLKEGDVLESTFSQFAEDEKDLFKPLISERDEYMAARLIKESRENNYQHILAIVGAGHMSGIQQIISHQQINDPEEAISRLDTQPVSSSWLKYLPWAIVLLILTGFAIGFMRSPDIGTAMILDWILINGGLSALGAAIAFAHPLTIITAFLAAPLTSLNPTIGAGMVVAAAETYLRRPKVEDFNRLRSDTTSLKGWWNNQVTRILLIFILSTMGSAIGTYVAGFRIFERLTG</sequence>
<evidence type="ECO:0000313" key="3">
    <source>
        <dbReference type="Proteomes" id="UP000199345"/>
    </source>
</evidence>
<keyword evidence="1" id="KW-0812">Transmembrane</keyword>
<dbReference type="EMBL" id="FOIA01000001">
    <property type="protein sequence ID" value="SES64532.1"/>
    <property type="molecule type" value="Genomic_DNA"/>
</dbReference>
<gene>
    <name evidence="2" type="ORF">SAMN05216326_101109</name>
</gene>
<dbReference type="InterPro" id="IPR002816">
    <property type="entry name" value="TraB/PrgY/GumN_fam"/>
</dbReference>
<name>A0A1H9Y6T1_9PROT</name>